<evidence type="ECO:0000259" key="9">
    <source>
        <dbReference type="Pfam" id="PF01120"/>
    </source>
</evidence>
<dbReference type="GO" id="GO:0005764">
    <property type="term" value="C:lysosome"/>
    <property type="evidence" value="ECO:0007669"/>
    <property type="project" value="TreeGrafter"/>
</dbReference>
<feature type="domain" description="Glycoside hydrolase family 29 N-terminal" evidence="9">
    <location>
        <begin position="59"/>
        <end position="362"/>
    </location>
</feature>
<dbReference type="InterPro" id="IPR016286">
    <property type="entry name" value="FUC_metazoa-typ"/>
</dbReference>
<dbReference type="AlphaFoldDB" id="A0A1H9DKD5"/>
<keyword evidence="4 8" id="KW-0732">Signal</keyword>
<dbReference type="Gene3D" id="3.20.20.80">
    <property type="entry name" value="Glycosidases"/>
    <property type="match status" value="1"/>
</dbReference>
<dbReference type="PRINTS" id="PR00741">
    <property type="entry name" value="GLHYDRLASE29"/>
</dbReference>
<evidence type="ECO:0000256" key="2">
    <source>
        <dbReference type="ARBA" id="ARBA00007951"/>
    </source>
</evidence>
<evidence type="ECO:0000256" key="6">
    <source>
        <dbReference type="ARBA" id="ARBA00023295"/>
    </source>
</evidence>
<dbReference type="SUPFAM" id="SSF51445">
    <property type="entry name" value="(Trans)glycosidases"/>
    <property type="match status" value="1"/>
</dbReference>
<evidence type="ECO:0000256" key="5">
    <source>
        <dbReference type="ARBA" id="ARBA00022801"/>
    </source>
</evidence>
<keyword evidence="5" id="KW-0378">Hydrolase</keyword>
<dbReference type="InterPro" id="IPR017853">
    <property type="entry name" value="GH"/>
</dbReference>
<evidence type="ECO:0000256" key="3">
    <source>
        <dbReference type="ARBA" id="ARBA00012662"/>
    </source>
</evidence>
<dbReference type="Proteomes" id="UP000198999">
    <property type="component" value="Unassembled WGS sequence"/>
</dbReference>
<evidence type="ECO:0000256" key="7">
    <source>
        <dbReference type="PIRSR" id="PIRSR001092-1"/>
    </source>
</evidence>
<dbReference type="GO" id="GO:0004560">
    <property type="term" value="F:alpha-L-fucosidase activity"/>
    <property type="evidence" value="ECO:0007669"/>
    <property type="project" value="InterPro"/>
</dbReference>
<accession>A0A1H9DKD5</accession>
<dbReference type="Gene3D" id="2.60.120.260">
    <property type="entry name" value="Galactose-binding domain-like"/>
    <property type="match status" value="1"/>
</dbReference>
<keyword evidence="11" id="KW-1185">Reference proteome</keyword>
<evidence type="ECO:0000256" key="1">
    <source>
        <dbReference type="ARBA" id="ARBA00004071"/>
    </source>
</evidence>
<keyword evidence="6" id="KW-0326">Glycosidase</keyword>
<dbReference type="PANTHER" id="PTHR10030">
    <property type="entry name" value="ALPHA-L-FUCOSIDASE"/>
    <property type="match status" value="1"/>
</dbReference>
<reference evidence="10 11" key="1">
    <citation type="submission" date="2016-10" db="EMBL/GenBank/DDBJ databases">
        <authorList>
            <person name="de Groot N.N."/>
        </authorList>
    </citation>
    <scope>NUCLEOTIDE SEQUENCE [LARGE SCALE GENOMIC DNA]</scope>
    <source>
        <strain evidence="10 11">DSM 21035</strain>
    </source>
</reference>
<evidence type="ECO:0000313" key="11">
    <source>
        <dbReference type="Proteomes" id="UP000198999"/>
    </source>
</evidence>
<protein>
    <recommendedName>
        <fullName evidence="3">alpha-L-fucosidase</fullName>
        <ecNumber evidence="3">3.2.1.51</ecNumber>
    </recommendedName>
</protein>
<dbReference type="Pfam" id="PF01120">
    <property type="entry name" value="Alpha_L_fucos"/>
    <property type="match status" value="1"/>
</dbReference>
<organism evidence="10 11">
    <name type="scientific">Hyunsoonleella jejuensis</name>
    <dbReference type="NCBI Taxonomy" id="419940"/>
    <lineage>
        <taxon>Bacteria</taxon>
        <taxon>Pseudomonadati</taxon>
        <taxon>Bacteroidota</taxon>
        <taxon>Flavobacteriia</taxon>
        <taxon>Flavobacteriales</taxon>
        <taxon>Flavobacteriaceae</taxon>
    </lineage>
</organism>
<comment type="function">
    <text evidence="1">Alpha-L-fucosidase is responsible for hydrolyzing the alpha-1,6-linked fucose joined to the reducing-end N-acetylglucosamine of the carbohydrate moieties of glycoproteins.</text>
</comment>
<name>A0A1H9DKD5_9FLAO</name>
<evidence type="ECO:0000256" key="8">
    <source>
        <dbReference type="SAM" id="SignalP"/>
    </source>
</evidence>
<evidence type="ECO:0000256" key="4">
    <source>
        <dbReference type="ARBA" id="ARBA00022729"/>
    </source>
</evidence>
<feature type="chain" id="PRO_5011463325" description="alpha-L-fucosidase" evidence="8">
    <location>
        <begin position="27"/>
        <end position="606"/>
    </location>
</feature>
<dbReference type="EC" id="3.2.1.51" evidence="3"/>
<gene>
    <name evidence="10" type="ORF">SAMN05421824_1269</name>
</gene>
<evidence type="ECO:0000313" key="10">
    <source>
        <dbReference type="EMBL" id="SEQ13924.1"/>
    </source>
</evidence>
<dbReference type="SUPFAM" id="SSF49785">
    <property type="entry name" value="Galactose-binding domain-like"/>
    <property type="match status" value="1"/>
</dbReference>
<proteinExistence type="inferred from homology"/>
<dbReference type="InterPro" id="IPR057739">
    <property type="entry name" value="Glyco_hydro_29_N"/>
</dbReference>
<feature type="site" description="May be important for catalysis" evidence="7">
    <location>
        <position position="296"/>
    </location>
</feature>
<dbReference type="InterPro" id="IPR008979">
    <property type="entry name" value="Galactose-bd-like_sf"/>
</dbReference>
<dbReference type="STRING" id="419940.SAMN05421824_1269"/>
<dbReference type="PANTHER" id="PTHR10030:SF37">
    <property type="entry name" value="ALPHA-L-FUCOSIDASE-RELATED"/>
    <property type="match status" value="1"/>
</dbReference>
<dbReference type="EMBL" id="FOFN01000001">
    <property type="protein sequence ID" value="SEQ13924.1"/>
    <property type="molecule type" value="Genomic_DNA"/>
</dbReference>
<sequence length="606" mass="69572">MITIFIQVKYYILLILIFISTSSSIAQDSNKGNYKDQWQFPAKDATYYVTAEQQRELYATEAEMQWFKDAKLGIFVHWGPALLKTNVLSWGRFGERPGAGRPATNGEAPEVYDNLYKTFNPKDFDADTWMQHVKDWGAEYIVFTAKHHDGFAFFDAKNSDYTIMNTPYGKDICKQLSDAAHKAGVKLFWYYSQPDWMHPDNLREKHYENYLPYMKQHVKQLFTEYGRIDGVFWDHLATKYWQWDSYHLLKDMKQWQSGILSNARTGFGWPLPDRGDYDTPEQSLGPVNHHRYWEACLTMTDKWLYSPKGPIKPYETVLGMLIQVAGNGGNLLLNLGPNGKGTFVEAEANEVDKVGAWIKQYGHTIKNTRRGIYIGGDYGASTQTGNKLYIHVLQQLSEDAEATIELPMLPTEIISAKGITEGFKNYDVVNKTLVLHFNKNKFIKNLDNIVELTLAENPLNFERIETWKANPLSKKQFNVTASSFIKPKHKPEVIYNTKGNVFSEGIHLKSWWEPAKDDSNASLTLNFQSAKKIKTVLLSENMRSHCVRKFTLETKDKNGNWNTICTGTTIGEGLRIKLSGSDIFGIRFKPREHTKAIQITAFNVYE</sequence>
<comment type="similarity">
    <text evidence="2">Belongs to the glycosyl hydrolase 29 family.</text>
</comment>
<dbReference type="SMART" id="SM00812">
    <property type="entry name" value="Alpha_L_fucos"/>
    <property type="match status" value="1"/>
</dbReference>
<dbReference type="GO" id="GO:0016139">
    <property type="term" value="P:glycoside catabolic process"/>
    <property type="evidence" value="ECO:0007669"/>
    <property type="project" value="TreeGrafter"/>
</dbReference>
<feature type="signal peptide" evidence="8">
    <location>
        <begin position="1"/>
        <end position="26"/>
    </location>
</feature>
<dbReference type="GO" id="GO:0006004">
    <property type="term" value="P:fucose metabolic process"/>
    <property type="evidence" value="ECO:0007669"/>
    <property type="project" value="InterPro"/>
</dbReference>
<dbReference type="InterPro" id="IPR000933">
    <property type="entry name" value="Glyco_hydro_29"/>
</dbReference>